<feature type="compositionally biased region" description="Polar residues" evidence="9">
    <location>
        <begin position="4416"/>
        <end position="4427"/>
    </location>
</feature>
<feature type="region of interest" description="Disordered" evidence="9">
    <location>
        <begin position="3786"/>
        <end position="3905"/>
    </location>
</feature>
<evidence type="ECO:0000256" key="2">
    <source>
        <dbReference type="ARBA" id="ARBA00004496"/>
    </source>
</evidence>
<dbReference type="FunFam" id="2.60.40.10:FF:000050">
    <property type="entry name" value="Titin isoform B"/>
    <property type="match status" value="3"/>
</dbReference>
<dbReference type="GO" id="GO:0003007">
    <property type="term" value="P:heart morphogenesis"/>
    <property type="evidence" value="ECO:0007669"/>
    <property type="project" value="UniProtKB-ARBA"/>
</dbReference>
<feature type="domain" description="Ig-like" evidence="10">
    <location>
        <begin position="3262"/>
        <end position="3351"/>
    </location>
</feature>
<feature type="domain" description="Ig-like" evidence="10">
    <location>
        <begin position="157"/>
        <end position="245"/>
    </location>
</feature>
<feature type="domain" description="Ig-like" evidence="10">
    <location>
        <begin position="580"/>
        <end position="656"/>
    </location>
</feature>
<feature type="domain" description="Ig-like" evidence="10">
    <location>
        <begin position="2010"/>
        <end position="2070"/>
    </location>
</feature>
<dbReference type="Pfam" id="PF07679">
    <property type="entry name" value="I-set"/>
    <property type="match status" value="30"/>
</dbReference>
<dbReference type="PANTHER" id="PTHR47633:SF13">
    <property type="entry name" value="MYOPALLADIN"/>
    <property type="match status" value="1"/>
</dbReference>
<dbReference type="FunFam" id="2.60.40.10:FF:000022">
    <property type="entry name" value="Cardiac titin"/>
    <property type="match status" value="6"/>
</dbReference>
<feature type="domain" description="Ig-like" evidence="10">
    <location>
        <begin position="954"/>
        <end position="1043"/>
    </location>
</feature>
<feature type="region of interest" description="Disordered" evidence="9">
    <location>
        <begin position="3927"/>
        <end position="3951"/>
    </location>
</feature>
<dbReference type="GO" id="GO:0005634">
    <property type="term" value="C:nucleus"/>
    <property type="evidence" value="ECO:0007669"/>
    <property type="project" value="UniProtKB-SubCell"/>
</dbReference>
<feature type="region of interest" description="Disordered" evidence="9">
    <location>
        <begin position="283"/>
        <end position="348"/>
    </location>
</feature>
<feature type="compositionally biased region" description="Low complexity" evidence="9">
    <location>
        <begin position="333"/>
        <end position="347"/>
    </location>
</feature>
<dbReference type="PROSITE" id="PS50835">
    <property type="entry name" value="IG_LIKE"/>
    <property type="match status" value="26"/>
</dbReference>
<dbReference type="Gene3D" id="2.60.40.10">
    <property type="entry name" value="Immunoglobulins"/>
    <property type="match status" value="34"/>
</dbReference>
<reference evidence="11" key="1">
    <citation type="submission" date="2022-07" db="EMBL/GenBank/DDBJ databases">
        <title>Chromosome-level genome of Muraenolepis orangiensis.</title>
        <authorList>
            <person name="Kim J."/>
        </authorList>
    </citation>
    <scope>NUCLEOTIDE SEQUENCE</scope>
    <source>
        <strain evidence="11">KU_S4_2022</strain>
        <tissue evidence="11">Muscle</tissue>
    </source>
</reference>
<dbReference type="FunFam" id="2.60.40.10:FF:001328">
    <property type="entry name" value="titin isoform X1"/>
    <property type="match status" value="1"/>
</dbReference>
<feature type="compositionally biased region" description="Basic and acidic residues" evidence="9">
    <location>
        <begin position="4218"/>
        <end position="4241"/>
    </location>
</feature>
<dbReference type="FunFam" id="2.60.40.10:FF:000714">
    <property type="entry name" value="Titin novex-3"/>
    <property type="match status" value="2"/>
</dbReference>
<evidence type="ECO:0000256" key="3">
    <source>
        <dbReference type="ARBA" id="ARBA00006692"/>
    </source>
</evidence>
<evidence type="ECO:0000256" key="5">
    <source>
        <dbReference type="ARBA" id="ARBA00022737"/>
    </source>
</evidence>
<feature type="domain" description="Ig-like" evidence="10">
    <location>
        <begin position="3165"/>
        <end position="3254"/>
    </location>
</feature>
<proteinExistence type="inferred from homology"/>
<evidence type="ECO:0000256" key="6">
    <source>
        <dbReference type="ARBA" id="ARBA00023157"/>
    </source>
</evidence>
<comment type="similarity">
    <text evidence="3">Belongs to the protein kinase superfamily. CAMK Ser/Thr protein kinase family.</text>
</comment>
<dbReference type="FunFam" id="2.60.40.10:FF:001272">
    <property type="entry name" value="titin isoform X1"/>
    <property type="match status" value="1"/>
</dbReference>
<feature type="domain" description="Ig-like" evidence="10">
    <location>
        <begin position="3485"/>
        <end position="3552"/>
    </location>
</feature>
<feature type="compositionally biased region" description="Basic and acidic residues" evidence="9">
    <location>
        <begin position="3927"/>
        <end position="3947"/>
    </location>
</feature>
<keyword evidence="7" id="KW-0539">Nucleus</keyword>
<keyword evidence="4" id="KW-0963">Cytoplasm</keyword>
<feature type="domain" description="Ig-like" evidence="10">
    <location>
        <begin position="1892"/>
        <end position="1980"/>
    </location>
</feature>
<keyword evidence="12" id="KW-1185">Reference proteome</keyword>
<evidence type="ECO:0000259" key="10">
    <source>
        <dbReference type="PROSITE" id="PS50835"/>
    </source>
</evidence>
<feature type="domain" description="Ig-like" evidence="10">
    <location>
        <begin position="2811"/>
        <end position="2876"/>
    </location>
</feature>
<feature type="domain" description="Ig-like" evidence="10">
    <location>
        <begin position="3359"/>
        <end position="3468"/>
    </location>
</feature>
<dbReference type="SMART" id="SM00409">
    <property type="entry name" value="IG"/>
    <property type="match status" value="28"/>
</dbReference>
<dbReference type="InterPro" id="IPR003598">
    <property type="entry name" value="Ig_sub2"/>
</dbReference>
<dbReference type="SMART" id="SM00408">
    <property type="entry name" value="IGc2"/>
    <property type="match status" value="21"/>
</dbReference>
<dbReference type="InterPro" id="IPR007110">
    <property type="entry name" value="Ig-like_dom"/>
</dbReference>
<organism evidence="11 12">
    <name type="scientific">Muraenolepis orangiensis</name>
    <name type="common">Patagonian moray cod</name>
    <dbReference type="NCBI Taxonomy" id="630683"/>
    <lineage>
        <taxon>Eukaryota</taxon>
        <taxon>Metazoa</taxon>
        <taxon>Chordata</taxon>
        <taxon>Craniata</taxon>
        <taxon>Vertebrata</taxon>
        <taxon>Euteleostomi</taxon>
        <taxon>Actinopterygii</taxon>
        <taxon>Neopterygii</taxon>
        <taxon>Teleostei</taxon>
        <taxon>Neoteleostei</taxon>
        <taxon>Acanthomorphata</taxon>
        <taxon>Zeiogadaria</taxon>
        <taxon>Gadariae</taxon>
        <taxon>Gadiformes</taxon>
        <taxon>Muraenolepidoidei</taxon>
        <taxon>Muraenolepididae</taxon>
        <taxon>Muraenolepis</taxon>
    </lineage>
</organism>
<feature type="domain" description="Ig-like" evidence="10">
    <location>
        <begin position="3000"/>
        <end position="3037"/>
    </location>
</feature>
<dbReference type="FunFam" id="2.60.40.10:FF:000981">
    <property type="entry name" value="Titin a"/>
    <property type="match status" value="1"/>
</dbReference>
<evidence type="ECO:0000313" key="11">
    <source>
        <dbReference type="EMBL" id="KAJ3592471.1"/>
    </source>
</evidence>
<feature type="domain" description="Ig-like" evidence="10">
    <location>
        <begin position="65"/>
        <end position="151"/>
    </location>
</feature>
<dbReference type="GO" id="GO:0005737">
    <property type="term" value="C:cytoplasm"/>
    <property type="evidence" value="ECO:0007669"/>
    <property type="project" value="UniProtKB-SubCell"/>
</dbReference>
<evidence type="ECO:0000256" key="9">
    <source>
        <dbReference type="SAM" id="MobiDB-lite"/>
    </source>
</evidence>
<dbReference type="SUPFAM" id="SSF48726">
    <property type="entry name" value="Immunoglobulin"/>
    <property type="match status" value="33"/>
</dbReference>
<feature type="compositionally biased region" description="Basic and acidic residues" evidence="9">
    <location>
        <begin position="3871"/>
        <end position="3905"/>
    </location>
</feature>
<evidence type="ECO:0000256" key="1">
    <source>
        <dbReference type="ARBA" id="ARBA00004123"/>
    </source>
</evidence>
<keyword evidence="6" id="KW-1015">Disulfide bond</keyword>
<keyword evidence="8" id="KW-0393">Immunoglobulin domain</keyword>
<dbReference type="FunFam" id="2.60.40.10:FF:001213">
    <property type="entry name" value="titin isoform X1"/>
    <property type="match status" value="2"/>
</dbReference>
<dbReference type="SMART" id="SM00406">
    <property type="entry name" value="IGv"/>
    <property type="match status" value="2"/>
</dbReference>
<dbReference type="InterPro" id="IPR036179">
    <property type="entry name" value="Ig-like_dom_sf"/>
</dbReference>
<dbReference type="GO" id="GO:0004672">
    <property type="term" value="F:protein kinase activity"/>
    <property type="evidence" value="ECO:0007669"/>
    <property type="project" value="TreeGrafter"/>
</dbReference>
<sequence length="4448" mass="491464">MCVSSLVQRNNEQGFLSDKCSPQVPGSGIFLARSSLLRGLLSGWISRFNRSQLGFSGIFSGYGNCCLSHLGLVPSIEGTLVDTSSPVPEVSWFRDGQVLSAAALPGIQISFSDGHAVLRIPAVTATHSGRFSVRATNGAGQATSTAELLVTAETAPPNFIQRLQSLTVTQGSQVRLDVRVTGIPIPVVKFYREGAEIQSSPDFRIVQEGDLYSLLIAEAFPEDSGTYSVNVTNSSGRATSTAELMVQGEEAVPAKKTKTRAGASFQTTTMMEMQVEGGVMTLAHKTPPRVPPKPTSKSPTPPSLAARVAGGRQQSPSPVRHVKAPTPTPVRPSSPSSRLSVSPIRPVKSPLTTRKQLVSGTDVLPPWKQGGYMAEASYTSTTSTQLHTSSSQMQMEQHWEQQVMAVQEKFTVSKVTVPKHDSSYEVSRAGSAISTLQKDLSSHSTTRKIIKPSGVVYTSGTEGMYEDWEILGQVTEAAAVPTLTESVVPPTLVAGLKNLTVTEGESVTLECQITAHPSPVIMWFREDYKIESSIDFQISYENGFVRLVIREAFAEDSGRFTCTATSEAGTKPSVQKLIEGGSVVFECQVGGSPKPHIIWKKSGVPLTTGYRYKVAYKKETGECRLEISMTFADDAGEYAIFAKNQLGEASASAALMDEEDHHHYFWTEDEGIYTAFASNMMGNAVSSGKLYVEPSGVVTPQRYTPQPAMQRIRLDETDEAQLERLYKPVFVLKPSSCKCSEGQTARFDLKVVGRPMPETYWFLNGHQVVSDFTHKIVVKEDGTQSLIIVAAMPHDSGEWTVVAQNRAGKSSVSITLTVDDGKVPEAAPEAGKTQLEVVKVEKIAEDSQLIEVVTLKKTQRVVHEKSTEETEELRSKFKRRTEEGFYESISAVELKSRRKDESYEDLLKKTKDELLHRAKAKEEAEKKKEEERRKVTATPLKAERIKLSASMEAPKIIERITSQTVAQGDEVNFRVRVTGRPEPECQWFKNGVQLEKSDRIYWYWPESQVCELVIRNVTPEDSASIMVKAMNSAGETTGKQVITFTQKLEDVDAKEKDTMATFECETNEPFIKVKWMKNNMDIFSGDKYRMHSDRKVHFLSVLIIVRPVTLMQPLSDLTVCEGDIAQLEVKFSQENVEGTWMKNGEVLSASNRVHMVIDKQIHKVLIEDTIKDDFGTYSFVVPAQEISTSAKLTIHTIGVLITLKDVSVIEGTKAVLETKISAQDITSIKWYHNDKQLTASDRVQMVSKGAKQRLVFNRAYASDDGQYKLVVGGAIKRPLCDLVVADSQTAELECEVANASAEGKWLKESQPVDYSDNVVSEVNGAVRRLVIIITKSTDVGVYTYMVANSKTSASLKVEAVKVKKTMKNLNVVQTQSAVFNLELTHENVKGSQWIKNGIEILPSDKYEISVVGTVHTLTIKNCNTQDESVYSFKLGKLSANARLNVETIKILKKLKDVTCLLGGTVTFEMGLSEDDIPVRWMSNNVQLEANQHYRMLSEKKNHKLIIQDVDTSMEGEYTALAGHLHSSAQLFVEALRVTKPMKNVEVPETHVASLECEVSHFNVPSTWLKNGVEIEMSEKFRIVVQGKLHQLKIMNTRIEDSAEYTLVCGNDRVSATVTIKPIIMTMMQDVNAQEKDTVTFELEVNYEGITYKWLKNGVEIRSTDRNQIRCKKLTHSLTIRNGHFGDSAEYTFMAGSALSSAKLFVEARVVEFTKHLKDLKVTEKKRANFECEVSEPNVQVTWMKDGQELEMSDRHKMTSEKFLHRLILPSVRLSDSGEYTVVAGSSMSKGHLGVEGRDIKISDPATREITVVEKQRATFEFEVNEDEVEGRWLKNGVEIQVSVEERFNYATIRKIHRLTISETYRSDAGEYTFIAGKNRSIMKLLVKIPEPPQIVKHMEPQSVEAGKPARFTVVVTGVPQPQVFWYKNSQALSVGYKCKFLRDGDEHTLLLIEVFPEDAAVYNCEAKNDYGEATTSAALNVEVPEVVESGPQLAAPVILRPLKDLRVAKDLQVVWYGNGGEIRNSDIYRMSQLGETCQLDVSRVNPAQEGDYICTASNSAGMVSCTATLTLEDENTHALASSECETLVIQRQHVQSESSHSVEMVSEVSSMSTTILSSWRSVDVQSFTSESLPASPKLLLEMNDVQDKPLEELVPKELPGWDKPLEELVPAELPGWDKPLKELGLQSSQRPHNLLSLLYFPDVVPGEAISSQPELVLKLSPDGGQALFRYKVTGTPLPEVQWLRGSYCIQQSGFCIIVNNSDGSGFIHIKSLQQEDSGIYTFIKEKHQGEYICEAENKAGKTTTSSRLTVLSRVKPVFMRRAVPLEVNVGNRAKFECETEDAPNVNFKWFKEGKPIKDGDKCRILSRFNVSSLELLSPTKVDSGEYSCKASNHHGSDSCSTTLTVTAANSAGTATCSTELSVITEPSFVVPLSSVAAVVGEPLHLEAQVDEDTGVTIIWTKDGRKVHQSPDFKVQEPPGFTKRLESTVAWKQGSSARLQCTVRGFPDLQTSWFLNDRELFTGDRYSISLKDCVATLELKNVKLSDSGNYTCEVLNETGCESCSSKAIVKAPPSFSKDLHSVEVVKGSVAAFDCEIEGSAPFQSMAKQKDPPSFSKRIESIVAVLGNTVKLQGTTKGSAPITVKWMKDSEILRDDDSNINMRFENNIASLTFSSVEVENAGKYACQAENIAGHQTCEAILTVQEPARILEFAESISVTAGDSASLECTFTGSPDLNVKWFKDGKEMMSGRKYKITQKDKTAMLKILAAGTDDTSEYRMEVSNKVGKDQCTCSVTVIDRQKDDTGTLCMKEPPAFTRLEDLTSQVGSEVSLKCMLTGSLPMAVSWVKDDQPPRFLVKLPPTTFVKQHEGHRFECKTTNAPSLKMCWYKNDQMLTEGAKCKMPDKLEGIQGKDGSFHCELYGTLPFQVYWYRDKRPLKDSHKYRMDKDHILRDGDNRKISYFNSVATLTVPTADPTTSGKYTCQLKNDSGQVECVSLVTVLEPVRFIYKLEDTSFRVGQPLKLVCTYTGSQRVHVTWKKDDKLIWASYQYNVLTTDSTSSLEVLYKLKVPPNFTKKPSVSMEDSVGKVVKMEARVSGSQPISISWFKDGSQIHSSDKHDISFSDNMTLLCLKNTSVSDRGLYSCEATNESGKDSFQVSLTISERKLPPNFTKKPSESMEDSVGKVVKMEARVSGSQPISISWFKDGSQIHNSDKHDVSFSDNMTLLCLKNTSASDRGLYSCEATNESGKDSFQVSLTISERKLPPNFTKKPSESMEDSVGKVVKMEARVSGSQPISISWFKDGSQIHNSDKHDVSFSDNMTLLCLKNTSASDRGLYSCEATNESGKDSFQVSLTISERKLPPNFTKKPSESMEDSVGKVVKMEARVSGSQPISISWFKDGSQIHNSDKHDPLKIQWMKDRKELKSSGNTRITFVDGTASLQISQASKAEAGDYLCKASNAAGSEFCKSRVTLLPTVKEDTATFIAKVGGDPIPNVKWMKGKWRQITPGGRISVEHKGQEAKLQIKEVTKSDSGQYRCVASNKHGEIECSTDMEVSKKEEMEGVGDFRAKLKKTPSKQKSPKKEGEVDIVELLRGQDPKDYEKILQDHEIYDYRAILEAISFLKKEKEDETGKVEVERGGRVDEEDMAKLIQQLEGRAGSEPVSVIKDISDQTVNEKQVATFECQVNINYPEIYLSWYKGTQKLDNSDKYDISVVGDHHYLRIKQCGVKDQGDYRVVCGPHISNARLNVTGVYSVDSVGEAKSSAELYLSGKGLQARPAPGHTVEILEPLAKKPQQAKPETAAPVSEEAKPVPRRPREESSNVPQPSELAQEATKFVPEGSEAITEAPKKVPETLKPMAVESKQIPKAPDMSKQTPEKPQEDAHLLMKTEKEAGIRAEQRKSLSPDERKMFSLEMSSSELISHTEFRSISEEVGSCDHREEPIRREMRKETVALGDEVSTQYREILTMHSIQSALDLSPPQIKKDLATPRQPCQSPTPIPPSQFPTPSPHSQSITPSPPSQSLTPSPHSQSLTPSPPSQSLTPSPLSQSLTPSPPSQSLTPSPPRQSLTPSPPSQSLTPSPPSQSLTPSPHSQSLTPSPPSQSLTPSPPRQSLTPSPPRQSLTPSPPSQSLTPSPPSQSLTPSPHSQSLTPSPPSQSLTPSPPSQSLTPSPPRQSLIPSPPRQSLTPSPPSQSLTPSPPSQSLTPSPPRQSLTPSQPRQSQPKKEVLITAGREDISCVKSISQEKEVDQLPVEDLLPLRKLSSHDTTAVKIAEATKMVLQTKLFDEQAFQKPMSKKASAPQKKIYSTAKRGPSPSERDSSQVPVPPASAKISSDEVPPFNKTSVALPFDEQTSGMKDIDTTKEVSLDRVEHIKDLGKKYTPLEEVVLHTKEANNIVEPSKTCVPLEDIPAVHSKQESPKEQPTSKSLPQRQDSQKTKQVKNIEEPIPVKGIL</sequence>
<dbReference type="InterPro" id="IPR013098">
    <property type="entry name" value="Ig_I-set"/>
</dbReference>
<feature type="region of interest" description="Disordered" evidence="9">
    <location>
        <begin position="3968"/>
        <end position="4241"/>
    </location>
</feature>
<feature type="region of interest" description="Disordered" evidence="9">
    <location>
        <begin position="4402"/>
        <end position="4448"/>
    </location>
</feature>
<feature type="domain" description="Ig-like" evidence="10">
    <location>
        <begin position="2572"/>
        <end position="2700"/>
    </location>
</feature>
<dbReference type="FunFam" id="2.60.40.10:FF:000629">
    <property type="entry name" value="Titin b"/>
    <property type="match status" value="1"/>
</dbReference>
<name>A0A9Q0DRP3_9TELE</name>
<comment type="caution">
    <text evidence="11">The sequence shown here is derived from an EMBL/GenBank/DDBJ whole genome shotgun (WGS) entry which is preliminary data.</text>
</comment>
<dbReference type="Proteomes" id="UP001148018">
    <property type="component" value="Unassembled WGS sequence"/>
</dbReference>
<feature type="domain" description="Ig-like" evidence="10">
    <location>
        <begin position="2316"/>
        <end position="2406"/>
    </location>
</feature>
<feature type="domain" description="Ig-like" evidence="10">
    <location>
        <begin position="1284"/>
        <end position="1356"/>
    </location>
</feature>
<feature type="domain" description="Ig-like" evidence="10">
    <location>
        <begin position="2878"/>
        <end position="2996"/>
    </location>
</feature>
<feature type="domain" description="Ig-like" evidence="10">
    <location>
        <begin position="2213"/>
        <end position="2309"/>
    </location>
</feature>
<dbReference type="GO" id="GO:0055013">
    <property type="term" value="P:cardiac muscle cell development"/>
    <property type="evidence" value="ECO:0007669"/>
    <property type="project" value="UniProtKB-ARBA"/>
</dbReference>
<feature type="compositionally biased region" description="Pro residues" evidence="9">
    <location>
        <begin position="288"/>
        <end position="302"/>
    </location>
</feature>
<dbReference type="EMBL" id="JANIIK010000113">
    <property type="protein sequence ID" value="KAJ3592471.1"/>
    <property type="molecule type" value="Genomic_DNA"/>
</dbReference>
<gene>
    <name evidence="11" type="ORF">NHX12_007598</name>
</gene>
<feature type="domain" description="Ig-like" evidence="10">
    <location>
        <begin position="728"/>
        <end position="817"/>
    </location>
</feature>
<evidence type="ECO:0000256" key="7">
    <source>
        <dbReference type="ARBA" id="ARBA00023242"/>
    </source>
</evidence>
<feature type="compositionally biased region" description="Pro residues" evidence="9">
    <location>
        <begin position="3991"/>
        <end position="4004"/>
    </location>
</feature>
<dbReference type="PRINTS" id="PR01217">
    <property type="entry name" value="PRICHEXTENSN"/>
</dbReference>
<accession>A0A9Q0DRP3</accession>
<evidence type="ECO:0000256" key="4">
    <source>
        <dbReference type="ARBA" id="ARBA00022490"/>
    </source>
</evidence>
<feature type="domain" description="Ig-like" evidence="10">
    <location>
        <begin position="490"/>
        <end position="579"/>
    </location>
</feature>
<feature type="region of interest" description="Disordered" evidence="9">
    <location>
        <begin position="4285"/>
        <end position="4344"/>
    </location>
</feature>
<dbReference type="InterPro" id="IPR003599">
    <property type="entry name" value="Ig_sub"/>
</dbReference>
<evidence type="ECO:0000313" key="12">
    <source>
        <dbReference type="Proteomes" id="UP001148018"/>
    </source>
</evidence>
<keyword evidence="5" id="KW-0677">Repeat</keyword>
<dbReference type="FunFam" id="2.60.40.10:FF:000107">
    <property type="entry name" value="Myosin, light chain kinase a"/>
    <property type="match status" value="4"/>
</dbReference>
<feature type="domain" description="Ig-like" evidence="10">
    <location>
        <begin position="1707"/>
        <end position="1783"/>
    </location>
</feature>
<dbReference type="FunFam" id="2.60.40.10:FF:000779">
    <property type="entry name" value="Titin b"/>
    <property type="match status" value="1"/>
</dbReference>
<dbReference type="PANTHER" id="PTHR47633">
    <property type="entry name" value="IMMUNOGLOBULIN"/>
    <property type="match status" value="1"/>
</dbReference>
<protein>
    <recommendedName>
        <fullName evidence="10">Ig-like domain-containing protein</fullName>
    </recommendedName>
</protein>
<dbReference type="InterPro" id="IPR013783">
    <property type="entry name" value="Ig-like_fold"/>
</dbReference>
<feature type="domain" description="Ig-like" evidence="10">
    <location>
        <begin position="3658"/>
        <end position="3730"/>
    </location>
</feature>
<feature type="compositionally biased region" description="Low complexity" evidence="9">
    <location>
        <begin position="4005"/>
        <end position="4216"/>
    </location>
</feature>
<dbReference type="CDD" id="cd00096">
    <property type="entry name" value="Ig"/>
    <property type="match status" value="5"/>
</dbReference>
<feature type="compositionally biased region" description="Basic and acidic residues" evidence="9">
    <location>
        <begin position="4428"/>
        <end position="4439"/>
    </location>
</feature>
<feature type="domain" description="Ig-like" evidence="10">
    <location>
        <begin position="2478"/>
        <end position="2568"/>
    </location>
</feature>
<feature type="domain" description="Ig-like" evidence="10">
    <location>
        <begin position="3068"/>
        <end position="3157"/>
    </location>
</feature>
<dbReference type="OrthoDB" id="5969272at2759"/>
<dbReference type="InterPro" id="IPR013106">
    <property type="entry name" value="Ig_V-set"/>
</dbReference>
<feature type="domain" description="Ig-like" evidence="10">
    <location>
        <begin position="1533"/>
        <end position="1618"/>
    </location>
</feature>
<comment type="subcellular location">
    <subcellularLocation>
        <location evidence="2">Cytoplasm</location>
    </subcellularLocation>
    <subcellularLocation>
        <location evidence="1">Nucleus</location>
    </subcellularLocation>
</comment>
<feature type="compositionally biased region" description="Basic and acidic residues" evidence="9">
    <location>
        <begin position="3803"/>
        <end position="3816"/>
    </location>
</feature>
<feature type="domain" description="Ig-like" evidence="10">
    <location>
        <begin position="1621"/>
        <end position="1704"/>
    </location>
</feature>
<evidence type="ECO:0000256" key="8">
    <source>
        <dbReference type="ARBA" id="ARBA00023319"/>
    </source>
</evidence>
<feature type="domain" description="Ig-like" evidence="10">
    <location>
        <begin position="2704"/>
        <end position="2793"/>
    </location>
</feature>